<keyword evidence="6" id="KW-1000">Mitochondrion outer membrane</keyword>
<dbReference type="AlphaFoldDB" id="A0ABD3XCQ3"/>
<dbReference type="Pfam" id="PF08240">
    <property type="entry name" value="ADH_N"/>
    <property type="match status" value="1"/>
</dbReference>
<feature type="domain" description="Enoyl reductase (ER)" evidence="18">
    <location>
        <begin position="41"/>
        <end position="382"/>
    </location>
</feature>
<dbReference type="SMART" id="SM00829">
    <property type="entry name" value="PKS_ER"/>
    <property type="match status" value="1"/>
</dbReference>
<organism evidence="19 20">
    <name type="scientific">Sinanodonta woodiana</name>
    <name type="common">Chinese pond mussel</name>
    <name type="synonym">Anodonta woodiana</name>
    <dbReference type="NCBI Taxonomy" id="1069815"/>
    <lineage>
        <taxon>Eukaryota</taxon>
        <taxon>Metazoa</taxon>
        <taxon>Spiralia</taxon>
        <taxon>Lophotrochozoa</taxon>
        <taxon>Mollusca</taxon>
        <taxon>Bivalvia</taxon>
        <taxon>Autobranchia</taxon>
        <taxon>Heteroconchia</taxon>
        <taxon>Palaeoheterodonta</taxon>
        <taxon>Unionida</taxon>
        <taxon>Unionoidea</taxon>
        <taxon>Unionidae</taxon>
        <taxon>Unioninae</taxon>
        <taxon>Sinanodonta</taxon>
    </lineage>
</organism>
<dbReference type="SUPFAM" id="SSF51735">
    <property type="entry name" value="NAD(P)-binding Rossmann-fold domains"/>
    <property type="match status" value="1"/>
</dbReference>
<evidence type="ECO:0000259" key="18">
    <source>
        <dbReference type="SMART" id="SM00829"/>
    </source>
</evidence>
<proteinExistence type="inferred from homology"/>
<evidence type="ECO:0000256" key="15">
    <source>
        <dbReference type="ARBA" id="ARBA00051102"/>
    </source>
</evidence>
<evidence type="ECO:0000256" key="5">
    <source>
        <dbReference type="ARBA" id="ARBA00022741"/>
    </source>
</evidence>
<dbReference type="GO" id="GO:0005741">
    <property type="term" value="C:mitochondrial outer membrane"/>
    <property type="evidence" value="ECO:0007669"/>
    <property type="project" value="UniProtKB-SubCell"/>
</dbReference>
<dbReference type="Proteomes" id="UP001634394">
    <property type="component" value="Unassembled WGS sequence"/>
</dbReference>
<dbReference type="Gene3D" id="3.90.180.10">
    <property type="entry name" value="Medium-chain alcohol dehydrogenases, catalytic domain"/>
    <property type="match status" value="1"/>
</dbReference>
<keyword evidence="10" id="KW-0560">Oxidoreductase</keyword>
<evidence type="ECO:0000256" key="3">
    <source>
        <dbReference type="ARBA" id="ARBA00004749"/>
    </source>
</evidence>
<dbReference type="InterPro" id="IPR036291">
    <property type="entry name" value="NAD(P)-bd_dom_sf"/>
</dbReference>
<comment type="similarity">
    <text evidence="4">Belongs to the zinc-containing alcohol dehydrogenase family. Quinone oxidoreductase subfamily.</text>
</comment>
<keyword evidence="5" id="KW-0547">Nucleotide-binding</keyword>
<dbReference type="CDD" id="cd08248">
    <property type="entry name" value="RTN4I1"/>
    <property type="match status" value="1"/>
</dbReference>
<dbReference type="InterPro" id="IPR037397">
    <property type="entry name" value="RTN4IP1"/>
</dbReference>
<dbReference type="FunFam" id="3.90.180.10:FF:000009">
    <property type="entry name" value="Reticulon-4-interacting protein 1, mitochondrial"/>
    <property type="match status" value="1"/>
</dbReference>
<evidence type="ECO:0000256" key="16">
    <source>
        <dbReference type="ARBA" id="ARBA00051220"/>
    </source>
</evidence>
<accession>A0ABD3XCQ3</accession>
<reference evidence="19 20" key="1">
    <citation type="submission" date="2024-11" db="EMBL/GenBank/DDBJ databases">
        <title>Chromosome-level genome assembly of the freshwater bivalve Anodonta woodiana.</title>
        <authorList>
            <person name="Chen X."/>
        </authorList>
    </citation>
    <scope>NUCLEOTIDE SEQUENCE [LARGE SCALE GENOMIC DNA]</scope>
    <source>
        <strain evidence="19">MN2024</strain>
        <tissue evidence="19">Gills</tissue>
    </source>
</reference>
<evidence type="ECO:0000256" key="4">
    <source>
        <dbReference type="ARBA" id="ARBA00010371"/>
    </source>
</evidence>
<evidence type="ECO:0000256" key="12">
    <source>
        <dbReference type="ARBA" id="ARBA00023136"/>
    </source>
</evidence>
<name>A0ABD3XCQ3_SINWO</name>
<protein>
    <recommendedName>
        <fullName evidence="17">NAD(P)H oxidoreductase RTN4IP1, mitochondrial</fullName>
    </recommendedName>
</protein>
<dbReference type="GO" id="GO:0007399">
    <property type="term" value="P:nervous system development"/>
    <property type="evidence" value="ECO:0007669"/>
    <property type="project" value="UniProtKB-KW"/>
</dbReference>
<keyword evidence="20" id="KW-1185">Reference proteome</keyword>
<keyword evidence="8" id="KW-0524">Neurogenesis</keyword>
<comment type="catalytic activity">
    <reaction evidence="13">
        <text>3-demethylubiquinone-10 + NADPH + 2 H(+) = 3-demethylubiquinol-10 + NADP(+)</text>
        <dbReference type="Rhea" id="RHEA:83247"/>
        <dbReference type="ChEBI" id="CHEBI:15378"/>
        <dbReference type="ChEBI" id="CHEBI:57783"/>
        <dbReference type="ChEBI" id="CHEBI:58349"/>
        <dbReference type="ChEBI" id="CHEBI:64182"/>
        <dbReference type="ChEBI" id="CHEBI:231824"/>
    </reaction>
</comment>
<evidence type="ECO:0000256" key="9">
    <source>
        <dbReference type="ARBA" id="ARBA00022946"/>
    </source>
</evidence>
<dbReference type="GO" id="GO:0000166">
    <property type="term" value="F:nucleotide binding"/>
    <property type="evidence" value="ECO:0007669"/>
    <property type="project" value="UniProtKB-KW"/>
</dbReference>
<keyword evidence="12" id="KW-0472">Membrane</keyword>
<evidence type="ECO:0000256" key="6">
    <source>
        <dbReference type="ARBA" id="ARBA00022787"/>
    </source>
</evidence>
<evidence type="ECO:0000256" key="14">
    <source>
        <dbReference type="ARBA" id="ARBA00050566"/>
    </source>
</evidence>
<comment type="caution">
    <text evidence="19">The sequence shown here is derived from an EMBL/GenBank/DDBJ whole genome shotgun (WGS) entry which is preliminary data.</text>
</comment>
<dbReference type="Gene3D" id="3.40.50.720">
    <property type="entry name" value="NAD(P)-binding Rossmann-like Domain"/>
    <property type="match status" value="1"/>
</dbReference>
<comment type="catalytic activity">
    <reaction evidence="15">
        <text>3-demethylubiquinone-10 + NADH + 2 H(+) = 3-demethylubiquinol-10 + NAD(+)</text>
        <dbReference type="Rhea" id="RHEA:83243"/>
        <dbReference type="ChEBI" id="CHEBI:15378"/>
        <dbReference type="ChEBI" id="CHEBI:57540"/>
        <dbReference type="ChEBI" id="CHEBI:57945"/>
        <dbReference type="ChEBI" id="CHEBI:64182"/>
        <dbReference type="ChEBI" id="CHEBI:231824"/>
    </reaction>
</comment>
<evidence type="ECO:0000256" key="8">
    <source>
        <dbReference type="ARBA" id="ARBA00022902"/>
    </source>
</evidence>
<dbReference type="PANTHER" id="PTHR11695:SF294">
    <property type="entry name" value="RETICULON-4-INTERACTING PROTEIN 1, MITOCHONDRIAL"/>
    <property type="match status" value="1"/>
</dbReference>
<dbReference type="InterPro" id="IPR002364">
    <property type="entry name" value="Quin_OxRdtase/zeta-crystal_CS"/>
</dbReference>
<dbReference type="InterPro" id="IPR020843">
    <property type="entry name" value="ER"/>
</dbReference>
<dbReference type="InterPro" id="IPR013154">
    <property type="entry name" value="ADH-like_N"/>
</dbReference>
<keyword evidence="7" id="KW-0521">NADP</keyword>
<sequence length="387" mass="42029">MKTNVRLCHLLLRRRFCTKSAPKVKTRMGKQMGAWQICQYGGNEELTQTTAARAPSIQKPTDLLIEIHAASVNPIDTLMRGGYGKTMLNMLRQGLWNQAGGTEFPLILGRDFSGVVMETGKDVTRYKPGDEVWGAIAAQRQGTHAQYCIVGQSEISHKPKSLSHVEAASLPYVAVTTWTALCQVGGLTQKNAQNQRVLIHGGSGGLGTFAIQLMKAWGAEVTTTCSTDAVGLVQSLGADVVIDYKTQDVQSELQRISGFDVILDPIGGKIPTFSTDLLKSWRNSKYVTLVTPVLSNTDKFGIPLGLFTSATSFGTNIIKGISNGRSYRWALFIPNGNALGQIAKLVDDGKIEPVIDKVFTFDQLPDAFQKVEGKHGRGKTVISIKDS</sequence>
<gene>
    <name evidence="19" type="ORF">ACJMK2_030280</name>
</gene>
<evidence type="ECO:0000256" key="7">
    <source>
        <dbReference type="ARBA" id="ARBA00022857"/>
    </source>
</evidence>
<comment type="catalytic activity">
    <reaction evidence="14">
        <text>a 3-demethylubiquinone + NADH + 2 H(+) = a 3-demethylubiquinol + NAD(+)</text>
        <dbReference type="Rhea" id="RHEA:83235"/>
        <dbReference type="Rhea" id="RHEA-COMP:10914"/>
        <dbReference type="Rhea" id="RHEA-COMP:19654"/>
        <dbReference type="ChEBI" id="CHEBI:15378"/>
        <dbReference type="ChEBI" id="CHEBI:57540"/>
        <dbReference type="ChEBI" id="CHEBI:57945"/>
        <dbReference type="ChEBI" id="CHEBI:84422"/>
        <dbReference type="ChEBI" id="CHEBI:231825"/>
    </reaction>
</comment>
<comment type="catalytic activity">
    <reaction evidence="16">
        <text>a 3-demethylubiquinone + NADPH + 2 H(+) = a 3-demethylubiquinol + NADP(+)</text>
        <dbReference type="Rhea" id="RHEA:83239"/>
        <dbReference type="Rhea" id="RHEA-COMP:10914"/>
        <dbReference type="Rhea" id="RHEA-COMP:19654"/>
        <dbReference type="ChEBI" id="CHEBI:15378"/>
        <dbReference type="ChEBI" id="CHEBI:57783"/>
        <dbReference type="ChEBI" id="CHEBI:58349"/>
        <dbReference type="ChEBI" id="CHEBI:84422"/>
        <dbReference type="ChEBI" id="CHEBI:231825"/>
    </reaction>
</comment>
<evidence type="ECO:0000256" key="17">
    <source>
        <dbReference type="ARBA" id="ARBA00071154"/>
    </source>
</evidence>
<keyword evidence="9" id="KW-0809">Transit peptide</keyword>
<dbReference type="SUPFAM" id="SSF50129">
    <property type="entry name" value="GroES-like"/>
    <property type="match status" value="1"/>
</dbReference>
<dbReference type="GO" id="GO:0005759">
    <property type="term" value="C:mitochondrial matrix"/>
    <property type="evidence" value="ECO:0007669"/>
    <property type="project" value="UniProtKB-SubCell"/>
</dbReference>
<dbReference type="FunFam" id="3.40.50.720:FF:000147">
    <property type="entry name" value="Reticulon-4-interacting protein 1 homolog, mitochondrial"/>
    <property type="match status" value="1"/>
</dbReference>
<dbReference type="PROSITE" id="PS01162">
    <property type="entry name" value="QOR_ZETA_CRYSTAL"/>
    <property type="match status" value="1"/>
</dbReference>
<evidence type="ECO:0000313" key="19">
    <source>
        <dbReference type="EMBL" id="KAL3884057.1"/>
    </source>
</evidence>
<evidence type="ECO:0000256" key="10">
    <source>
        <dbReference type="ARBA" id="ARBA00023002"/>
    </source>
</evidence>
<comment type="pathway">
    <text evidence="3">Cofactor biosynthesis; ubiquinone biosynthesis.</text>
</comment>
<comment type="subcellular location">
    <subcellularLocation>
        <location evidence="2">Mitochondrion matrix</location>
    </subcellularLocation>
    <subcellularLocation>
        <location evidence="1">Mitochondrion outer membrane</location>
    </subcellularLocation>
</comment>
<dbReference type="InterPro" id="IPR011032">
    <property type="entry name" value="GroES-like_sf"/>
</dbReference>
<dbReference type="PANTHER" id="PTHR11695">
    <property type="entry name" value="ALCOHOL DEHYDROGENASE RELATED"/>
    <property type="match status" value="1"/>
</dbReference>
<dbReference type="EMBL" id="JBJQND010000003">
    <property type="protein sequence ID" value="KAL3884057.1"/>
    <property type="molecule type" value="Genomic_DNA"/>
</dbReference>
<evidence type="ECO:0000256" key="2">
    <source>
        <dbReference type="ARBA" id="ARBA00004305"/>
    </source>
</evidence>
<dbReference type="InterPro" id="IPR050700">
    <property type="entry name" value="YIM1/Zinc_Alcohol_DH_Fams"/>
</dbReference>
<evidence type="ECO:0000256" key="13">
    <source>
        <dbReference type="ARBA" id="ARBA00050485"/>
    </source>
</evidence>
<evidence type="ECO:0000256" key="1">
    <source>
        <dbReference type="ARBA" id="ARBA00004294"/>
    </source>
</evidence>
<dbReference type="Pfam" id="PF13602">
    <property type="entry name" value="ADH_zinc_N_2"/>
    <property type="match status" value="1"/>
</dbReference>
<evidence type="ECO:0000256" key="11">
    <source>
        <dbReference type="ARBA" id="ARBA00023128"/>
    </source>
</evidence>
<keyword evidence="11" id="KW-0496">Mitochondrion</keyword>
<dbReference type="GO" id="GO:0016491">
    <property type="term" value="F:oxidoreductase activity"/>
    <property type="evidence" value="ECO:0007669"/>
    <property type="project" value="UniProtKB-KW"/>
</dbReference>
<evidence type="ECO:0000313" key="20">
    <source>
        <dbReference type="Proteomes" id="UP001634394"/>
    </source>
</evidence>